<dbReference type="OrthoDB" id="7694007at2759"/>
<accession>A0A1I8N7E5</accession>
<feature type="signal peptide" evidence="2">
    <location>
        <begin position="1"/>
        <end position="22"/>
    </location>
</feature>
<evidence type="ECO:0000256" key="1">
    <source>
        <dbReference type="SAM" id="MobiDB-lite"/>
    </source>
</evidence>
<dbReference type="eggNOG" id="ENOG502SRWQ">
    <property type="taxonomic scope" value="Eukaryota"/>
</dbReference>
<organism evidence="3">
    <name type="scientific">Musca domestica</name>
    <name type="common">House fly</name>
    <dbReference type="NCBI Taxonomy" id="7370"/>
    <lineage>
        <taxon>Eukaryota</taxon>
        <taxon>Metazoa</taxon>
        <taxon>Ecdysozoa</taxon>
        <taxon>Arthropoda</taxon>
        <taxon>Hexapoda</taxon>
        <taxon>Insecta</taxon>
        <taxon>Pterygota</taxon>
        <taxon>Neoptera</taxon>
        <taxon>Endopterygota</taxon>
        <taxon>Diptera</taxon>
        <taxon>Brachycera</taxon>
        <taxon>Muscomorpha</taxon>
        <taxon>Muscoidea</taxon>
        <taxon>Muscidae</taxon>
        <taxon>Musca</taxon>
    </lineage>
</organism>
<keyword evidence="4" id="KW-1185">Reference proteome</keyword>
<keyword evidence="2" id="KW-0732">Signal</keyword>
<dbReference type="GeneID" id="101891778"/>
<reference evidence="3" key="1">
    <citation type="submission" date="2020-05" db="UniProtKB">
        <authorList>
            <consortium name="EnsemblMetazoa"/>
        </authorList>
    </citation>
    <scope>IDENTIFICATION</scope>
    <source>
        <strain evidence="3">Aabys</strain>
    </source>
</reference>
<dbReference type="STRING" id="7370.A0A1I8N7E5"/>
<feature type="compositionally biased region" description="Acidic residues" evidence="1">
    <location>
        <begin position="376"/>
        <end position="390"/>
    </location>
</feature>
<feature type="region of interest" description="Disordered" evidence="1">
    <location>
        <begin position="352"/>
        <end position="401"/>
    </location>
</feature>
<sequence length="417" mass="47686">MAYPTLAAFLTLLLVASSPIAAQDKQLIVDESNSTTLQHTIPVNPIVIQTQLQNYDQPTVHDYQECHENREKCQNACQADVACLKACPICPDLIKGDHVVQGVNDTQSNPSAKSFNTTNVIRLTNHILNTIESSGGNVTLNNNNVVDLHENATTSRVGGKFGLGYHNTEPCCIIVRSSQNCDHKQQFSTASRRCHRRQHRVCGKQCKSRVMEARQVTVCDSNPDFQDYFDDDDGNYGGRCYQTVKYFPLNPRRRYSSRPPAPRCSYVPTWPYIACGGPTNQQPNCQHCLRLPYIYILHQGIPPQCGHCFNSIYSGANTYNYPQQQFVNWQVPMQFPWMDYGADVGDDFDSDISDDWKEDHRTPYNGMENDNFTTEGPEENDTYDYDDLDDGMGRRRRRRRRQSFLRSKYSRKYRNNA</sequence>
<evidence type="ECO:0000313" key="4">
    <source>
        <dbReference type="Proteomes" id="UP001652621"/>
    </source>
</evidence>
<proteinExistence type="predicted"/>
<dbReference type="VEuPathDB" id="VectorBase:MDOA012343"/>
<evidence type="ECO:0000256" key="2">
    <source>
        <dbReference type="SAM" id="SignalP"/>
    </source>
</evidence>
<protein>
    <submittedName>
        <fullName evidence="5">Uncharacterized protein LOC101891778</fullName>
    </submittedName>
</protein>
<dbReference type="RefSeq" id="XP_005189329.1">
    <property type="nucleotide sequence ID" value="XM_005189272.3"/>
</dbReference>
<gene>
    <name evidence="3" type="primary">101891778</name>
    <name evidence="5" type="synonym">LOC101891778</name>
</gene>
<dbReference type="AlphaFoldDB" id="A0A1I8N7E5"/>
<dbReference type="KEGG" id="mde:101891778"/>
<dbReference type="EnsemblMetazoa" id="MDOA012343-RA">
    <property type="protein sequence ID" value="MDOA012343-PA"/>
    <property type="gene ID" value="MDOA012343"/>
</dbReference>
<reference evidence="5" key="2">
    <citation type="submission" date="2025-04" db="UniProtKB">
        <authorList>
            <consortium name="RefSeq"/>
        </authorList>
    </citation>
    <scope>IDENTIFICATION</scope>
    <source>
        <strain evidence="5">Aabys</strain>
    </source>
</reference>
<feature type="chain" id="PRO_5044561321" evidence="2">
    <location>
        <begin position="23"/>
        <end position="417"/>
    </location>
</feature>
<evidence type="ECO:0000313" key="5">
    <source>
        <dbReference type="RefSeq" id="XP_005189329.1"/>
    </source>
</evidence>
<dbReference type="VEuPathDB" id="VectorBase:MDOMA2_005574"/>
<name>A0A1I8N7E5_MUSDO</name>
<dbReference type="Proteomes" id="UP001652621">
    <property type="component" value="Unplaced"/>
</dbReference>
<evidence type="ECO:0000313" key="3">
    <source>
        <dbReference type="EnsemblMetazoa" id="MDOA012343-PA"/>
    </source>
</evidence>